<sequence>MNVILQSEASECGLSSIAMIANHFGYKTDMNHMRQKFPQTLKGTTLKQLIDIAAAINLSARALKLEVSDLTKLSLPCVIHWDMNHFVVLKQVNAKTIKIIDPARGEVSLSLEEFNKHFTGIALELSPNKQFNKQDQRGPRLTLGKLSPHAMGSNPL</sequence>
<dbReference type="EMBL" id="JAQOMS010000002">
    <property type="protein sequence ID" value="MDC2889189.1"/>
    <property type="molecule type" value="Genomic_DNA"/>
</dbReference>
<dbReference type="Gene3D" id="3.90.70.10">
    <property type="entry name" value="Cysteine proteinases"/>
    <property type="match status" value="1"/>
</dbReference>
<keyword evidence="4" id="KW-1185">Reference proteome</keyword>
<dbReference type="PROSITE" id="PS50990">
    <property type="entry name" value="PEPTIDASE_C39"/>
    <property type="match status" value="1"/>
</dbReference>
<dbReference type="Proteomes" id="UP001528411">
    <property type="component" value="Unassembled WGS sequence"/>
</dbReference>
<dbReference type="Pfam" id="PF03412">
    <property type="entry name" value="Peptidase_C39"/>
    <property type="match status" value="1"/>
</dbReference>
<dbReference type="InterPro" id="IPR005074">
    <property type="entry name" value="Peptidase_C39"/>
</dbReference>
<gene>
    <name evidence="3" type="ORF">PN838_10960</name>
</gene>
<evidence type="ECO:0000256" key="1">
    <source>
        <dbReference type="SAM" id="MobiDB-lite"/>
    </source>
</evidence>
<name>A0ABT5FDI4_9GAMM</name>
<evidence type="ECO:0000313" key="3">
    <source>
        <dbReference type="EMBL" id="MDC2889189.1"/>
    </source>
</evidence>
<evidence type="ECO:0000313" key="4">
    <source>
        <dbReference type="Proteomes" id="UP001528411"/>
    </source>
</evidence>
<protein>
    <submittedName>
        <fullName evidence="3">Cysteine peptidase family C39 domain-containing protein</fullName>
    </submittedName>
</protein>
<feature type="domain" description="Peptidase C39" evidence="2">
    <location>
        <begin position="6"/>
        <end position="125"/>
    </location>
</feature>
<organism evidence="3 4">
    <name type="scientific">Psychrosphaera algicola</name>
    <dbReference type="NCBI Taxonomy" id="3023714"/>
    <lineage>
        <taxon>Bacteria</taxon>
        <taxon>Pseudomonadati</taxon>
        <taxon>Pseudomonadota</taxon>
        <taxon>Gammaproteobacteria</taxon>
        <taxon>Alteromonadales</taxon>
        <taxon>Pseudoalteromonadaceae</taxon>
        <taxon>Psychrosphaera</taxon>
    </lineage>
</organism>
<feature type="region of interest" description="Disordered" evidence="1">
    <location>
        <begin position="129"/>
        <end position="156"/>
    </location>
</feature>
<proteinExistence type="predicted"/>
<comment type="caution">
    <text evidence="3">The sequence shown here is derived from an EMBL/GenBank/DDBJ whole genome shotgun (WGS) entry which is preliminary data.</text>
</comment>
<accession>A0ABT5FDI4</accession>
<dbReference type="RefSeq" id="WP_272180679.1">
    <property type="nucleotide sequence ID" value="NZ_JAQOMS010000002.1"/>
</dbReference>
<evidence type="ECO:0000259" key="2">
    <source>
        <dbReference type="PROSITE" id="PS50990"/>
    </source>
</evidence>
<reference evidence="3 4" key="1">
    <citation type="submission" date="2023-01" db="EMBL/GenBank/DDBJ databases">
        <title>Psychrosphaera sp. nov., isolated from marine algae.</title>
        <authorList>
            <person name="Bayburt H."/>
            <person name="Choi B.J."/>
            <person name="Kim J.M."/>
            <person name="Choi D.G."/>
            <person name="Jeon C.O."/>
        </authorList>
    </citation>
    <scope>NUCLEOTIDE SEQUENCE [LARGE SCALE GENOMIC DNA]</scope>
    <source>
        <strain evidence="3 4">G1-22</strain>
    </source>
</reference>